<keyword evidence="5" id="KW-0325">Glycoprotein</keyword>
<dbReference type="SUPFAM" id="SSF53474">
    <property type="entry name" value="alpha/beta-Hydrolases"/>
    <property type="match status" value="1"/>
</dbReference>
<dbReference type="GO" id="GO:0006508">
    <property type="term" value="P:proteolysis"/>
    <property type="evidence" value="ECO:0007669"/>
    <property type="project" value="UniProtKB-KW"/>
</dbReference>
<dbReference type="PRINTS" id="PR00724">
    <property type="entry name" value="CRBOXYPTASEC"/>
</dbReference>
<dbReference type="PANTHER" id="PTHR11802">
    <property type="entry name" value="SERINE PROTEASE FAMILY S10 SERINE CARBOXYPEPTIDASE"/>
    <property type="match status" value="1"/>
</dbReference>
<keyword evidence="6" id="KW-0732">Signal</keyword>
<evidence type="ECO:0000256" key="4">
    <source>
        <dbReference type="ARBA" id="ARBA00022801"/>
    </source>
</evidence>
<name>A0A6A5WBP0_9PLEO</name>
<comment type="similarity">
    <text evidence="1">Belongs to the peptidase S10 family.</text>
</comment>
<dbReference type="Proteomes" id="UP000799779">
    <property type="component" value="Unassembled WGS sequence"/>
</dbReference>
<keyword evidence="4" id="KW-0378">Hydrolase</keyword>
<feature type="signal peptide" evidence="6">
    <location>
        <begin position="1"/>
        <end position="16"/>
    </location>
</feature>
<keyword evidence="8" id="KW-1185">Reference proteome</keyword>
<evidence type="ECO:0000256" key="1">
    <source>
        <dbReference type="ARBA" id="ARBA00009431"/>
    </source>
</evidence>
<evidence type="ECO:0000313" key="8">
    <source>
        <dbReference type="Proteomes" id="UP000799779"/>
    </source>
</evidence>
<feature type="chain" id="PRO_5025591176" evidence="6">
    <location>
        <begin position="17"/>
        <end position="584"/>
    </location>
</feature>
<reference evidence="7" key="1">
    <citation type="journal article" date="2020" name="Stud. Mycol.">
        <title>101 Dothideomycetes genomes: a test case for predicting lifestyles and emergence of pathogens.</title>
        <authorList>
            <person name="Haridas S."/>
            <person name="Albert R."/>
            <person name="Binder M."/>
            <person name="Bloem J."/>
            <person name="Labutti K."/>
            <person name="Salamov A."/>
            <person name="Andreopoulos B."/>
            <person name="Baker S."/>
            <person name="Barry K."/>
            <person name="Bills G."/>
            <person name="Bluhm B."/>
            <person name="Cannon C."/>
            <person name="Castanera R."/>
            <person name="Culley D."/>
            <person name="Daum C."/>
            <person name="Ezra D."/>
            <person name="Gonzalez J."/>
            <person name="Henrissat B."/>
            <person name="Kuo A."/>
            <person name="Liang C."/>
            <person name="Lipzen A."/>
            <person name="Lutzoni F."/>
            <person name="Magnuson J."/>
            <person name="Mondo S."/>
            <person name="Nolan M."/>
            <person name="Ohm R."/>
            <person name="Pangilinan J."/>
            <person name="Park H.-J."/>
            <person name="Ramirez L."/>
            <person name="Alfaro M."/>
            <person name="Sun H."/>
            <person name="Tritt A."/>
            <person name="Yoshinaga Y."/>
            <person name="Zwiers L.-H."/>
            <person name="Turgeon B."/>
            <person name="Goodwin S."/>
            <person name="Spatafora J."/>
            <person name="Crous P."/>
            <person name="Grigoriev I."/>
        </authorList>
    </citation>
    <scope>NUCLEOTIDE SEQUENCE</scope>
    <source>
        <strain evidence="7">CBS 123094</strain>
    </source>
</reference>
<keyword evidence="3" id="KW-0645">Protease</keyword>
<dbReference type="OrthoDB" id="443318at2759"/>
<keyword evidence="2 7" id="KW-0121">Carboxypeptidase</keyword>
<dbReference type="InterPro" id="IPR029058">
    <property type="entry name" value="AB_hydrolase_fold"/>
</dbReference>
<evidence type="ECO:0000256" key="3">
    <source>
        <dbReference type="ARBA" id="ARBA00022670"/>
    </source>
</evidence>
<dbReference type="GO" id="GO:0004185">
    <property type="term" value="F:serine-type carboxypeptidase activity"/>
    <property type="evidence" value="ECO:0007669"/>
    <property type="project" value="InterPro"/>
</dbReference>
<proteinExistence type="inferred from homology"/>
<gene>
    <name evidence="7" type="ORF">P154DRAFT_262605</name>
</gene>
<protein>
    <submittedName>
        <fullName evidence="7">Carboxypeptidase S1</fullName>
    </submittedName>
</protein>
<dbReference type="Pfam" id="PF00450">
    <property type="entry name" value="Peptidase_S10"/>
    <property type="match status" value="1"/>
</dbReference>
<evidence type="ECO:0000256" key="6">
    <source>
        <dbReference type="SAM" id="SignalP"/>
    </source>
</evidence>
<dbReference type="GO" id="GO:0000324">
    <property type="term" value="C:fungal-type vacuole"/>
    <property type="evidence" value="ECO:0007669"/>
    <property type="project" value="TreeGrafter"/>
</dbReference>
<dbReference type="InterPro" id="IPR001563">
    <property type="entry name" value="Peptidase_S10"/>
</dbReference>
<evidence type="ECO:0000313" key="7">
    <source>
        <dbReference type="EMBL" id="KAF1998324.1"/>
    </source>
</evidence>
<evidence type="ECO:0000256" key="2">
    <source>
        <dbReference type="ARBA" id="ARBA00022645"/>
    </source>
</evidence>
<dbReference type="EMBL" id="ML977605">
    <property type="protein sequence ID" value="KAF1998324.1"/>
    <property type="molecule type" value="Genomic_DNA"/>
</dbReference>
<sequence>MKQYLRLALLAASVTAQFVPAPTDLIKKTGYAGIDVRYKQVPAGICELDPNVKSYSGYADIGENQHIFWWFFEARNQDPTEAPLTVWINGGPGSSSMIGLFQELGPCGVGIDGKPYNNPYSWTNASNMLFIDEPTTVGFSYSVPIPGYKSGGDIIQLPNNTCPDYAELSGGCATYSLPNLTDTVNTTEAAAPGMWKTLQGFMGAFPQYSRKEFSFTTESYGGHYGPVFNEYILEQNKKNIKGAHKINLKNVLIGNGWFDPLIQYQAYYNYSVSPGNTYNYDPYNASVKAEWYNALYGKGNCLDQTKDCYRTGENSICSQADNFCYYHVEAPYDVYSNRDEYDMRFLSDDPFPYTYYIDYLNTPEVQAAIGAYQNYSESSSTVSYAFGTTGDDDRESGTIEACKKLIAAGVQVMLYYGDADYNCNWLGGQVVADEISAPGYCDAGFVNISTSDSIVHGQVKQSGLFSFVRIYESGHEVPFYQPLAALEIFSRALQQVDIATGKKKVTGKYKTVGTPTSTYREGNATVNDEVPKNATYNTRLNGPDPTPTWAPVSLAKREVLGPSGRERKARRVVKLAGRRPGMGS</sequence>
<evidence type="ECO:0000256" key="5">
    <source>
        <dbReference type="ARBA" id="ARBA00023180"/>
    </source>
</evidence>
<accession>A0A6A5WBP0</accession>
<dbReference type="PANTHER" id="PTHR11802:SF64">
    <property type="entry name" value="CARBOXYPEPTIDASE"/>
    <property type="match status" value="1"/>
</dbReference>
<dbReference type="Gene3D" id="3.40.50.1820">
    <property type="entry name" value="alpha/beta hydrolase"/>
    <property type="match status" value="1"/>
</dbReference>
<organism evidence="7 8">
    <name type="scientific">Amniculicola lignicola CBS 123094</name>
    <dbReference type="NCBI Taxonomy" id="1392246"/>
    <lineage>
        <taxon>Eukaryota</taxon>
        <taxon>Fungi</taxon>
        <taxon>Dikarya</taxon>
        <taxon>Ascomycota</taxon>
        <taxon>Pezizomycotina</taxon>
        <taxon>Dothideomycetes</taxon>
        <taxon>Pleosporomycetidae</taxon>
        <taxon>Pleosporales</taxon>
        <taxon>Amniculicolaceae</taxon>
        <taxon>Amniculicola</taxon>
    </lineage>
</organism>
<dbReference type="AlphaFoldDB" id="A0A6A5WBP0"/>